<organism evidence="2 3">
    <name type="scientific">Aureobasidium uvarum</name>
    <dbReference type="NCBI Taxonomy" id="2773716"/>
    <lineage>
        <taxon>Eukaryota</taxon>
        <taxon>Fungi</taxon>
        <taxon>Dikarya</taxon>
        <taxon>Ascomycota</taxon>
        <taxon>Pezizomycotina</taxon>
        <taxon>Dothideomycetes</taxon>
        <taxon>Dothideomycetidae</taxon>
        <taxon>Dothideales</taxon>
        <taxon>Saccotheciaceae</taxon>
        <taxon>Aureobasidium</taxon>
    </lineage>
</organism>
<evidence type="ECO:0000313" key="2">
    <source>
        <dbReference type="EMBL" id="CAD0114852.1"/>
    </source>
</evidence>
<feature type="compositionally biased region" description="Basic and acidic residues" evidence="1">
    <location>
        <begin position="230"/>
        <end position="256"/>
    </location>
</feature>
<feature type="compositionally biased region" description="Basic residues" evidence="1">
    <location>
        <begin position="182"/>
        <end position="196"/>
    </location>
</feature>
<evidence type="ECO:0000313" key="3">
    <source>
        <dbReference type="Proteomes" id="UP000745764"/>
    </source>
</evidence>
<sequence>MSPDKADKAKRATTKRTEFTKRQNESCVPSNSTDGEHVDKDAQQVQKLSMHEQIANVMKLAGALYEVSTMLNEEISNATSRTDASLALDHIDQSLLNEPNPVFETIQNDEIDIDAIRKAMSDLKTRLHSHQDKANILAHLCKRWKSELEDYYPLMNRMTRSRNATDSLALPRSGESTIKSPVVKKKVPTKPQKHSSTRMTRNTRDRAEAVEPEFVEPELAKKPWSPAKLRYKDEDSTFSRNPRQDEPPSTRQDELMRKKRPYNRSSDHGKGGDDKDDGFSIFAI</sequence>
<name>A0A9N8KRP5_9PEZI</name>
<gene>
    <name evidence="2" type="ORF">AWRI4620_LOCUS9107</name>
</gene>
<dbReference type="AlphaFoldDB" id="A0A9N8KRP5"/>
<dbReference type="Proteomes" id="UP000745764">
    <property type="component" value="Unassembled WGS sequence"/>
</dbReference>
<reference evidence="2" key="1">
    <citation type="submission" date="2020-06" db="EMBL/GenBank/DDBJ databases">
        <authorList>
            <person name="Onetto C."/>
        </authorList>
    </citation>
    <scope>NUCLEOTIDE SEQUENCE</scope>
</reference>
<evidence type="ECO:0000256" key="1">
    <source>
        <dbReference type="SAM" id="MobiDB-lite"/>
    </source>
</evidence>
<dbReference type="EMBL" id="CAINUL010000018">
    <property type="protein sequence ID" value="CAD0114852.1"/>
    <property type="molecule type" value="Genomic_DNA"/>
</dbReference>
<protein>
    <submittedName>
        <fullName evidence="2">Uncharacterized protein</fullName>
    </submittedName>
</protein>
<proteinExistence type="predicted"/>
<feature type="compositionally biased region" description="Basic and acidic residues" evidence="1">
    <location>
        <begin position="1"/>
        <end position="24"/>
    </location>
</feature>
<comment type="caution">
    <text evidence="2">The sequence shown here is derived from an EMBL/GenBank/DDBJ whole genome shotgun (WGS) entry which is preliminary data.</text>
</comment>
<accession>A0A9N8KRP5</accession>
<feature type="region of interest" description="Disordered" evidence="1">
    <location>
        <begin position="1"/>
        <end position="38"/>
    </location>
</feature>
<dbReference type="OrthoDB" id="3913954at2759"/>
<keyword evidence="3" id="KW-1185">Reference proteome</keyword>
<feature type="region of interest" description="Disordered" evidence="1">
    <location>
        <begin position="163"/>
        <end position="284"/>
    </location>
</feature>